<accession>X1A6D4</accession>
<dbReference type="InterPro" id="IPR019734">
    <property type="entry name" value="TPR_rpt"/>
</dbReference>
<dbReference type="AlphaFoldDB" id="X1A6D4"/>
<dbReference type="PROSITE" id="PS50005">
    <property type="entry name" value="TPR"/>
    <property type="match status" value="1"/>
</dbReference>
<reference evidence="1" key="1">
    <citation type="journal article" date="2014" name="Front. Microbiol.">
        <title>High frequency of phylogenetically diverse reductive dehalogenase-homologous genes in deep subseafloor sedimentary metagenomes.</title>
        <authorList>
            <person name="Kawai M."/>
            <person name="Futagami T."/>
            <person name="Toyoda A."/>
            <person name="Takaki Y."/>
            <person name="Nishi S."/>
            <person name="Hori S."/>
            <person name="Arai W."/>
            <person name="Tsubouchi T."/>
            <person name="Morono Y."/>
            <person name="Uchiyama I."/>
            <person name="Ito T."/>
            <person name="Fujiyama A."/>
            <person name="Inagaki F."/>
            <person name="Takami H."/>
        </authorList>
    </citation>
    <scope>NUCLEOTIDE SEQUENCE</scope>
    <source>
        <strain evidence="1">Expedition CK06-06</strain>
    </source>
</reference>
<comment type="caution">
    <text evidence="1">The sequence shown here is derived from an EMBL/GenBank/DDBJ whole genome shotgun (WGS) entry which is preliminary data.</text>
</comment>
<protein>
    <submittedName>
        <fullName evidence="1">Uncharacterized protein</fullName>
    </submittedName>
</protein>
<organism evidence="1">
    <name type="scientific">marine sediment metagenome</name>
    <dbReference type="NCBI Taxonomy" id="412755"/>
    <lineage>
        <taxon>unclassified sequences</taxon>
        <taxon>metagenomes</taxon>
        <taxon>ecological metagenomes</taxon>
    </lineage>
</organism>
<gene>
    <name evidence="1" type="ORF">S01H4_18242</name>
</gene>
<proteinExistence type="predicted"/>
<name>X1A6D4_9ZZZZ</name>
<dbReference type="InterPro" id="IPR011990">
    <property type="entry name" value="TPR-like_helical_dom_sf"/>
</dbReference>
<dbReference type="Pfam" id="PF14559">
    <property type="entry name" value="TPR_19"/>
    <property type="match status" value="1"/>
</dbReference>
<dbReference type="Gene3D" id="1.25.40.10">
    <property type="entry name" value="Tetratricopeptide repeat domain"/>
    <property type="match status" value="1"/>
</dbReference>
<evidence type="ECO:0000313" key="1">
    <source>
        <dbReference type="EMBL" id="GAG68348.1"/>
    </source>
</evidence>
<dbReference type="SUPFAM" id="SSF48452">
    <property type="entry name" value="TPR-like"/>
    <property type="match status" value="1"/>
</dbReference>
<dbReference type="EMBL" id="BART01008076">
    <property type="protein sequence ID" value="GAG68348.1"/>
    <property type="molecule type" value="Genomic_DNA"/>
</dbReference>
<sequence>MASFSKVIHYLELYLDMHPGDSSVMFSLAALYVKEDRFEQSRGILLDILTLDPGNEDAANLLEEVDHNLAQIEQVGVQIP</sequence>